<dbReference type="InterPro" id="IPR051283">
    <property type="entry name" value="Sec_Metabolite_Acyltrans"/>
</dbReference>
<dbReference type="AlphaFoldDB" id="A0A8B8PZV2"/>
<sequence length="499" mass="54836">MDFSSSSSTVTTTVTTVAAATTVVSKCRVYPSQTSAMDDLKLSVSDLPMLSCHYIQKGVLLPQPPFPIQSLVSLLKLSLSLSLSLFPPLAGRLSTDSSGHFLISCNDEGVDLIHASAVDLLVADLLSPSRVPERFKSFFPMDRTVSYRGHWEPIVAVQVTELRDGVFIGCAANHAVVDGTSFWNFFNTFAEVSRIGERRFSKVPDFCRESVLISKAVLKIPEGGPRVTFDEDEPLSERIFSFSREAILRLKAKANDKKWSESDDGDFNAGEIMGKQMHDPHVTSSNEKLTPSFLQSWFAKPRGGTGTRVETVEISSFQALCALLWRSVTRARKLPSSKTTTFRMAVNCRHRLEPLLDAHYFGNAIQSTPTHAAAGEVLSRDLRWCAERLNRSVAAHGDAAVRGAVKEWEREPRLFPLGNADGASMTMGSSPRFPMYENDFGWGRPVAIRSGKANKFDGKISAFPGREGGGSVDLEVVLAPETMDGIECDSEFMQYASQC</sequence>
<protein>
    <submittedName>
        <fullName evidence="3">Uncharacterized acetyltransferase At3g50280</fullName>
    </submittedName>
</protein>
<dbReference type="GO" id="GO:0016740">
    <property type="term" value="F:transferase activity"/>
    <property type="evidence" value="ECO:0007669"/>
    <property type="project" value="UniProtKB-KW"/>
</dbReference>
<dbReference type="GeneID" id="115748088"/>
<dbReference type="Proteomes" id="UP000827889">
    <property type="component" value="Chromosome 8"/>
</dbReference>
<gene>
    <name evidence="3" type="primary">LOC115748088</name>
</gene>
<reference evidence="3" key="1">
    <citation type="submission" date="2025-08" db="UniProtKB">
        <authorList>
            <consortium name="RefSeq"/>
        </authorList>
    </citation>
    <scope>IDENTIFICATION</scope>
    <source>
        <tissue evidence="3">Leaf</tissue>
    </source>
</reference>
<proteinExistence type="predicted"/>
<dbReference type="InterPro" id="IPR023213">
    <property type="entry name" value="CAT-like_dom_sf"/>
</dbReference>
<dbReference type="OrthoDB" id="1862401at2759"/>
<evidence type="ECO:0000313" key="2">
    <source>
        <dbReference type="Proteomes" id="UP000827889"/>
    </source>
</evidence>
<dbReference type="PANTHER" id="PTHR31896:SF64">
    <property type="entry name" value="TRICHOTHECENE 3-O-ACETYLTRANSFERASE"/>
    <property type="match status" value="1"/>
</dbReference>
<dbReference type="PANTHER" id="PTHR31896">
    <property type="entry name" value="FAMILY REGULATORY PROTEIN, PUTATIVE (AFU_ORTHOLOGUE AFUA_3G14730)-RELATED"/>
    <property type="match status" value="1"/>
</dbReference>
<organism evidence="2 3">
    <name type="scientific">Rhodamnia argentea</name>
    <dbReference type="NCBI Taxonomy" id="178133"/>
    <lineage>
        <taxon>Eukaryota</taxon>
        <taxon>Viridiplantae</taxon>
        <taxon>Streptophyta</taxon>
        <taxon>Embryophyta</taxon>
        <taxon>Tracheophyta</taxon>
        <taxon>Spermatophyta</taxon>
        <taxon>Magnoliopsida</taxon>
        <taxon>eudicotyledons</taxon>
        <taxon>Gunneridae</taxon>
        <taxon>Pentapetalae</taxon>
        <taxon>rosids</taxon>
        <taxon>malvids</taxon>
        <taxon>Myrtales</taxon>
        <taxon>Myrtaceae</taxon>
        <taxon>Myrtoideae</taxon>
        <taxon>Myrteae</taxon>
        <taxon>Australasian group</taxon>
        <taxon>Rhodamnia</taxon>
    </lineage>
</organism>
<evidence type="ECO:0000256" key="1">
    <source>
        <dbReference type="ARBA" id="ARBA00022679"/>
    </source>
</evidence>
<dbReference type="Pfam" id="PF02458">
    <property type="entry name" value="Transferase"/>
    <property type="match status" value="1"/>
</dbReference>
<name>A0A8B8PZV2_9MYRT</name>
<evidence type="ECO:0000313" key="3">
    <source>
        <dbReference type="RefSeq" id="XP_030540349.1"/>
    </source>
</evidence>
<dbReference type="RefSeq" id="XP_030540349.1">
    <property type="nucleotide sequence ID" value="XM_030684489.2"/>
</dbReference>
<dbReference type="Gene3D" id="3.30.559.10">
    <property type="entry name" value="Chloramphenicol acetyltransferase-like domain"/>
    <property type="match status" value="2"/>
</dbReference>
<keyword evidence="1" id="KW-0808">Transferase</keyword>
<accession>A0A8B8PZV2</accession>
<dbReference type="KEGG" id="rarg:115748088"/>
<keyword evidence="2" id="KW-1185">Reference proteome</keyword>